<dbReference type="InterPro" id="IPR011011">
    <property type="entry name" value="Znf_FYVE_PHD"/>
</dbReference>
<dbReference type="Pfam" id="PF01363">
    <property type="entry name" value="FYVE"/>
    <property type="match status" value="2"/>
</dbReference>
<dbReference type="PANTHER" id="PTHR23164:SF30">
    <property type="entry name" value="EARLY ENDOSOME ANTIGEN 1"/>
    <property type="match status" value="1"/>
</dbReference>
<feature type="region of interest" description="Disordered" evidence="6">
    <location>
        <begin position="638"/>
        <end position="663"/>
    </location>
</feature>
<dbReference type="EMBL" id="OZ004255">
    <property type="protein sequence ID" value="CAK7899783.1"/>
    <property type="molecule type" value="Genomic_DNA"/>
</dbReference>
<dbReference type="InterPro" id="IPR021565">
    <property type="entry name" value="Rbsn_Rab-bd"/>
</dbReference>
<evidence type="ECO:0000256" key="3">
    <source>
        <dbReference type="ARBA" id="ARBA00022833"/>
    </source>
</evidence>
<evidence type="ECO:0000256" key="2">
    <source>
        <dbReference type="ARBA" id="ARBA00022771"/>
    </source>
</evidence>
<evidence type="ECO:0000313" key="8">
    <source>
        <dbReference type="EMBL" id="CAK7899783.1"/>
    </source>
</evidence>
<dbReference type="SUPFAM" id="SSF57903">
    <property type="entry name" value="FYVE/PHD zinc finger"/>
    <property type="match status" value="2"/>
</dbReference>
<keyword evidence="9" id="KW-1185">Reference proteome</keyword>
<feature type="compositionally biased region" description="Low complexity" evidence="6">
    <location>
        <begin position="77"/>
        <end position="88"/>
    </location>
</feature>
<dbReference type="CDD" id="cd15737">
    <property type="entry name" value="FYVE2_Vac1p_like"/>
    <property type="match status" value="1"/>
</dbReference>
<evidence type="ECO:0000259" key="7">
    <source>
        <dbReference type="PROSITE" id="PS50178"/>
    </source>
</evidence>
<dbReference type="SMART" id="SM00064">
    <property type="entry name" value="FYVE"/>
    <property type="match status" value="2"/>
</dbReference>
<feature type="compositionally biased region" description="Basic and acidic residues" evidence="6">
    <location>
        <begin position="65"/>
        <end position="76"/>
    </location>
</feature>
<dbReference type="Proteomes" id="UP001497600">
    <property type="component" value="Chromosome C"/>
</dbReference>
<feature type="domain" description="FYVE-type" evidence="7">
    <location>
        <begin position="382"/>
        <end position="475"/>
    </location>
</feature>
<keyword evidence="2 4" id="KW-0863">Zinc-finger</keyword>
<feature type="region of interest" description="Disordered" evidence="6">
    <location>
        <begin position="1"/>
        <end position="35"/>
    </location>
</feature>
<dbReference type="Pfam" id="PF11464">
    <property type="entry name" value="Rbsn"/>
    <property type="match status" value="1"/>
</dbReference>
<feature type="compositionally biased region" description="Polar residues" evidence="6">
    <location>
        <begin position="89"/>
        <end position="98"/>
    </location>
</feature>
<protein>
    <recommendedName>
        <fullName evidence="7">FYVE-type domain-containing protein</fullName>
    </recommendedName>
</protein>
<feature type="compositionally biased region" description="Low complexity" evidence="6">
    <location>
        <begin position="129"/>
        <end position="145"/>
    </location>
</feature>
<dbReference type="PROSITE" id="PS50178">
    <property type="entry name" value="ZF_FYVE"/>
    <property type="match status" value="1"/>
</dbReference>
<dbReference type="InterPro" id="IPR013087">
    <property type="entry name" value="Znf_C2H2_type"/>
</dbReference>
<evidence type="ECO:0000313" key="9">
    <source>
        <dbReference type="Proteomes" id="UP001497600"/>
    </source>
</evidence>
<dbReference type="InterPro" id="IPR017455">
    <property type="entry name" value="Znf_FYVE-rel"/>
</dbReference>
<evidence type="ECO:0000256" key="5">
    <source>
        <dbReference type="SAM" id="Coils"/>
    </source>
</evidence>
<gene>
    <name evidence="8" type="ORF">CAAN4_C04236</name>
</gene>
<reference evidence="8 9" key="1">
    <citation type="submission" date="2024-01" db="EMBL/GenBank/DDBJ databases">
        <authorList>
            <consortium name="Genoscope - CEA"/>
            <person name="William W."/>
        </authorList>
    </citation>
    <scope>NUCLEOTIDE SEQUENCE [LARGE SCALE GENOMIC DNA]</scope>
    <source>
        <strain evidence="8 9">29B2s-10</strain>
    </source>
</reference>
<evidence type="ECO:0000256" key="1">
    <source>
        <dbReference type="ARBA" id="ARBA00022723"/>
    </source>
</evidence>
<dbReference type="CDD" id="cd15761">
    <property type="entry name" value="FYVE1_Vac1p_like"/>
    <property type="match status" value="1"/>
</dbReference>
<evidence type="ECO:0000256" key="6">
    <source>
        <dbReference type="SAM" id="MobiDB-lite"/>
    </source>
</evidence>
<dbReference type="InterPro" id="IPR036531">
    <property type="entry name" value="Rbsn_Rab-bd_sf"/>
</dbReference>
<dbReference type="Gene3D" id="3.30.40.10">
    <property type="entry name" value="Zinc/RING finger domain, C3HC4 (zinc finger)"/>
    <property type="match status" value="2"/>
</dbReference>
<evidence type="ECO:0000256" key="4">
    <source>
        <dbReference type="PROSITE-ProRule" id="PRU00091"/>
    </source>
</evidence>
<dbReference type="InterPro" id="IPR000306">
    <property type="entry name" value="Znf_FYVE"/>
</dbReference>
<dbReference type="PROSITE" id="PS00028">
    <property type="entry name" value="ZINC_FINGER_C2H2_1"/>
    <property type="match status" value="1"/>
</dbReference>
<organism evidence="8 9">
    <name type="scientific">[Candida] anglica</name>
    <dbReference type="NCBI Taxonomy" id="148631"/>
    <lineage>
        <taxon>Eukaryota</taxon>
        <taxon>Fungi</taxon>
        <taxon>Dikarya</taxon>
        <taxon>Ascomycota</taxon>
        <taxon>Saccharomycotina</taxon>
        <taxon>Pichiomycetes</taxon>
        <taxon>Debaryomycetaceae</taxon>
        <taxon>Kurtzmaniella</taxon>
    </lineage>
</organism>
<sequence length="729" mass="83404">MSGQEKTSRRRVFGTSNAVKVPPTETTIDESVSKADSVGDQSIQCPICQEGMITLQQLDQHITDIHDSNNDSRDSTSHSPPHSNHGSHMMTSTSPLPTISLPTINNEFLNGSVGKWIKSNFDTNTTGIPSDSPSRTSNNSPSTTPQRRKTIKLDVLDNNKGFSLRDDNGTFSNSKHPNVFNEAEMAVYSESSSPLRAGGRANTRISRAHWQQPSSVNNDTCTDSTCRKHLNVKNGKVNCRKCGKLYCNEHTYYKVRLMNTSTIPDYQPSKSGTWSRVCQNCYLKKPDLVDEERSAFSVDLTTKFKRIRSETNDERELIRNRVQKRFIKLVDLLADYYLSTKPNETFNLWNTLSSISKPSKWTKEYILNEERKIVGYDNWLNDHDVKQCPICFSPFNILTRRHHCRFCGKIVCDGTLNGKQIVCSMDVPLSILLEKLCNLNYSPSVRNNIDELLNVSHTNEKFRIRSCVECKDILLYDWKRKGGEQQQPHQKDRQDNESIMKDKIFQLHSQQLNVKERITQLYPRYEQLIKTYDQKNVDEINKLRVKLMSFLRDFESLTGIFKKSFFEGGKDIVKPRTTFSPDYQQLIKNIYQGAVLFLQDTLINVKTLSNTLKEAERSSVAEQHQLLSETENNVIAGSIDSHSPVSASPTPMSPKSSTPVQPNLTKRQIRELREELMVMNEQKFIVKNLIQTATKQRKFDELQLLSENKSELENTIHILESKLGDFAFS</sequence>
<keyword evidence="5" id="KW-0175">Coiled coil</keyword>
<dbReference type="InterPro" id="IPR013083">
    <property type="entry name" value="Znf_RING/FYVE/PHD"/>
</dbReference>
<feature type="region of interest" description="Disordered" evidence="6">
    <location>
        <begin position="65"/>
        <end position="98"/>
    </location>
</feature>
<proteinExistence type="predicted"/>
<accession>A0ABP0EBI2</accession>
<dbReference type="SUPFAM" id="SSF140125">
    <property type="entry name" value="Rabenosyn-5 Rab-binding domain-like"/>
    <property type="match status" value="1"/>
</dbReference>
<feature type="compositionally biased region" description="Low complexity" evidence="6">
    <location>
        <begin position="646"/>
        <end position="659"/>
    </location>
</feature>
<dbReference type="PANTHER" id="PTHR23164">
    <property type="entry name" value="EARLY ENDOSOME ANTIGEN 1"/>
    <property type="match status" value="1"/>
</dbReference>
<keyword evidence="3" id="KW-0862">Zinc</keyword>
<feature type="coiled-coil region" evidence="5">
    <location>
        <begin position="695"/>
        <end position="722"/>
    </location>
</feature>
<feature type="region of interest" description="Disordered" evidence="6">
    <location>
        <begin position="124"/>
        <end position="150"/>
    </location>
</feature>
<keyword evidence="1" id="KW-0479">Metal-binding</keyword>
<feature type="compositionally biased region" description="Polar residues" evidence="6">
    <location>
        <begin position="14"/>
        <end position="30"/>
    </location>
</feature>
<name>A0ABP0EBI2_9ASCO</name>